<reference evidence="2 3" key="1">
    <citation type="submission" date="2017-09" db="EMBL/GenBank/DDBJ databases">
        <authorList>
            <consortium name="International Durum Wheat Genome Sequencing Consortium (IDWGSC)"/>
            <person name="Milanesi L."/>
        </authorList>
    </citation>
    <scope>NUCLEOTIDE SEQUENCE [LARGE SCALE GENOMIC DNA]</scope>
    <source>
        <strain evidence="3">cv. Svevo</strain>
    </source>
</reference>
<dbReference type="AlphaFoldDB" id="A0A9R1C4L9"/>
<evidence type="ECO:0000313" key="3">
    <source>
        <dbReference type="Proteomes" id="UP000324705"/>
    </source>
</evidence>
<gene>
    <name evidence="2" type="ORF">TRITD_7Bv1G196790</name>
</gene>
<dbReference type="InterPro" id="IPR008974">
    <property type="entry name" value="TRAF-like"/>
</dbReference>
<evidence type="ECO:0000313" key="2">
    <source>
        <dbReference type="EMBL" id="VAI92150.1"/>
    </source>
</evidence>
<feature type="domain" description="MATH" evidence="1">
    <location>
        <begin position="30"/>
        <end position="160"/>
    </location>
</feature>
<evidence type="ECO:0000259" key="1">
    <source>
        <dbReference type="PROSITE" id="PS50144"/>
    </source>
</evidence>
<dbReference type="SMART" id="SM00061">
    <property type="entry name" value="MATH"/>
    <property type="match status" value="1"/>
</dbReference>
<dbReference type="EMBL" id="LT934124">
    <property type="protein sequence ID" value="VAI92150.1"/>
    <property type="molecule type" value="Genomic_DNA"/>
</dbReference>
<dbReference type="PANTHER" id="PTHR26379:SF316">
    <property type="entry name" value="MATH DOMAIN-CONTAINING PROTEIN"/>
    <property type="match status" value="1"/>
</dbReference>
<dbReference type="GO" id="GO:0016567">
    <property type="term" value="P:protein ubiquitination"/>
    <property type="evidence" value="ECO:0007669"/>
    <property type="project" value="InterPro"/>
</dbReference>
<dbReference type="InterPro" id="IPR045005">
    <property type="entry name" value="BPM1-6"/>
</dbReference>
<dbReference type="Proteomes" id="UP000324705">
    <property type="component" value="Chromosome 7B"/>
</dbReference>
<dbReference type="Gene3D" id="2.60.210.10">
    <property type="entry name" value="Apoptosis, Tumor Necrosis Factor Receptor Associated Protein 2, Chain A"/>
    <property type="match status" value="1"/>
</dbReference>
<dbReference type="CDD" id="cd18186">
    <property type="entry name" value="BTB_POZ_ZBTB_KLHL-like"/>
    <property type="match status" value="1"/>
</dbReference>
<dbReference type="PANTHER" id="PTHR26379">
    <property type="entry name" value="BTB/POZ AND MATH DOMAIN-CONTAINING PROTEIN 1"/>
    <property type="match status" value="1"/>
</dbReference>
<accession>A0A9R1C4L9</accession>
<dbReference type="Gramene" id="TRITD7Bv1G196790.1">
    <property type="protein sequence ID" value="TRITD7Bv1G196790.1"/>
    <property type="gene ID" value="TRITD7Bv1G196790"/>
</dbReference>
<sequence length="299" mass="31989">MSISAAAFSALRGAGRQQLSASSIAARQATGSHMFQIDGQLRKMAANGAKVRSGTFRVGGHEWRLVCYPNGNGKEYEGYMSLFLEHASHERTGDATAKAQLSILDQAWKPSYTRDIAKSRFFSGNLSWGTRGFLKHQDLDALARKHLNLKDDGLTILCDVTVTVTELRTEDHVEAAAPVALPFGLPGQLGEAVWNTKGVDVHIEVGGETLPAHRGILEAGSPRLTTARRGHGRGGFQGPAPVHLHGLTSRDPVGVDGGEAARRGGQVQAGRVEARLRGRIVLAHRHELRGCQSSVGGEA</sequence>
<name>A0A9R1C4L9_TRITD</name>
<organism evidence="2 3">
    <name type="scientific">Triticum turgidum subsp. durum</name>
    <name type="common">Durum wheat</name>
    <name type="synonym">Triticum durum</name>
    <dbReference type="NCBI Taxonomy" id="4567"/>
    <lineage>
        <taxon>Eukaryota</taxon>
        <taxon>Viridiplantae</taxon>
        <taxon>Streptophyta</taxon>
        <taxon>Embryophyta</taxon>
        <taxon>Tracheophyta</taxon>
        <taxon>Spermatophyta</taxon>
        <taxon>Magnoliopsida</taxon>
        <taxon>Liliopsida</taxon>
        <taxon>Poales</taxon>
        <taxon>Poaceae</taxon>
        <taxon>BOP clade</taxon>
        <taxon>Pooideae</taxon>
        <taxon>Triticodae</taxon>
        <taxon>Triticeae</taxon>
        <taxon>Triticinae</taxon>
        <taxon>Triticum</taxon>
    </lineage>
</organism>
<dbReference type="OMA" id="WNKHEAD"/>
<keyword evidence="3" id="KW-1185">Reference proteome</keyword>
<dbReference type="SUPFAM" id="SSF49599">
    <property type="entry name" value="TRAF domain-like"/>
    <property type="match status" value="1"/>
</dbReference>
<dbReference type="InterPro" id="IPR002083">
    <property type="entry name" value="MATH/TRAF_dom"/>
</dbReference>
<dbReference type="PROSITE" id="PS50144">
    <property type="entry name" value="MATH"/>
    <property type="match status" value="1"/>
</dbReference>
<proteinExistence type="predicted"/>
<dbReference type="Pfam" id="PF22486">
    <property type="entry name" value="MATH_2"/>
    <property type="match status" value="1"/>
</dbReference>
<protein>
    <recommendedName>
        <fullName evidence="1">MATH domain-containing protein</fullName>
    </recommendedName>
</protein>
<dbReference type="CDD" id="cd00121">
    <property type="entry name" value="MATH"/>
    <property type="match status" value="1"/>
</dbReference>